<evidence type="ECO:0000313" key="2">
    <source>
        <dbReference type="Proteomes" id="UP000826195"/>
    </source>
</evidence>
<proteinExistence type="predicted"/>
<gene>
    <name evidence="1" type="ORF">KQX54_015385</name>
</gene>
<evidence type="ECO:0000313" key="1">
    <source>
        <dbReference type="EMBL" id="KAH0561257.1"/>
    </source>
</evidence>
<keyword evidence="2" id="KW-1185">Reference proteome</keyword>
<dbReference type="EMBL" id="JAHXZJ010000374">
    <property type="protein sequence ID" value="KAH0561257.1"/>
    <property type="molecule type" value="Genomic_DNA"/>
</dbReference>
<name>A0AAV7IWZ3_COTGL</name>
<organism evidence="1 2">
    <name type="scientific">Cotesia glomerata</name>
    <name type="common">Lepidopteran parasitic wasp</name>
    <name type="synonym">Apanteles glomeratus</name>
    <dbReference type="NCBI Taxonomy" id="32391"/>
    <lineage>
        <taxon>Eukaryota</taxon>
        <taxon>Metazoa</taxon>
        <taxon>Ecdysozoa</taxon>
        <taxon>Arthropoda</taxon>
        <taxon>Hexapoda</taxon>
        <taxon>Insecta</taxon>
        <taxon>Pterygota</taxon>
        <taxon>Neoptera</taxon>
        <taxon>Endopterygota</taxon>
        <taxon>Hymenoptera</taxon>
        <taxon>Apocrita</taxon>
        <taxon>Ichneumonoidea</taxon>
        <taxon>Braconidae</taxon>
        <taxon>Microgastrinae</taxon>
        <taxon>Cotesia</taxon>
    </lineage>
</organism>
<sequence>MKISQSMKDAKVSGQQNKLICSFQKSSLTNVEGRFEVVRLYTSRKKRKVVESHFAEYKTMDIHRASHKFQFIKMTRWLYSQQRRKWHISIAFYNRESATICTYFEGYSRHIRIVLRCRINCIRGLIESLKTSVGDLRAYVLWCETSLEQFQTDFLYFLEPEMIKHKKLKFFLE</sequence>
<accession>A0AAV7IWZ3</accession>
<protein>
    <submittedName>
        <fullName evidence="1">Uncharacterized protein</fullName>
    </submittedName>
</protein>
<reference evidence="1 2" key="1">
    <citation type="journal article" date="2021" name="J. Hered.">
        <title>A chromosome-level genome assembly of the parasitoid wasp, Cotesia glomerata (Hymenoptera: Braconidae).</title>
        <authorList>
            <person name="Pinto B.J."/>
            <person name="Weis J.J."/>
            <person name="Gamble T."/>
            <person name="Ode P.J."/>
            <person name="Paul R."/>
            <person name="Zaspel J.M."/>
        </authorList>
    </citation>
    <scope>NUCLEOTIDE SEQUENCE [LARGE SCALE GENOMIC DNA]</scope>
    <source>
        <strain evidence="1">CgM1</strain>
    </source>
</reference>
<dbReference type="Proteomes" id="UP000826195">
    <property type="component" value="Unassembled WGS sequence"/>
</dbReference>
<dbReference type="AlphaFoldDB" id="A0AAV7IWZ3"/>
<comment type="caution">
    <text evidence="1">The sequence shown here is derived from an EMBL/GenBank/DDBJ whole genome shotgun (WGS) entry which is preliminary data.</text>
</comment>